<protein>
    <submittedName>
        <fullName evidence="4">Xanthine dehydrogenase YagS FAD-binding subunit</fullName>
        <ecNumber evidence="4">1.17.1.4</ecNumber>
    </submittedName>
</protein>
<dbReference type="InterPro" id="IPR016169">
    <property type="entry name" value="FAD-bd_PCMH_sub2"/>
</dbReference>
<dbReference type="EMBL" id="JACIEC010000003">
    <property type="protein sequence ID" value="MBB4144288.1"/>
    <property type="molecule type" value="Genomic_DNA"/>
</dbReference>
<name>A0A7W6LH57_9HYPH</name>
<dbReference type="InterPro" id="IPR051312">
    <property type="entry name" value="Diverse_Substr_Oxidored"/>
</dbReference>
<dbReference type="InterPro" id="IPR036683">
    <property type="entry name" value="CO_DH_flav_C_dom_sf"/>
</dbReference>
<evidence type="ECO:0000259" key="3">
    <source>
        <dbReference type="PROSITE" id="PS51387"/>
    </source>
</evidence>
<evidence type="ECO:0000313" key="4">
    <source>
        <dbReference type="EMBL" id="MBB4144288.1"/>
    </source>
</evidence>
<dbReference type="PANTHER" id="PTHR42659:SF9">
    <property type="entry name" value="XANTHINE DEHYDROGENASE FAD-BINDING SUBUNIT XDHB-RELATED"/>
    <property type="match status" value="1"/>
</dbReference>
<dbReference type="SMART" id="SM01092">
    <property type="entry name" value="CO_deh_flav_C"/>
    <property type="match status" value="1"/>
</dbReference>
<dbReference type="PANTHER" id="PTHR42659">
    <property type="entry name" value="XANTHINE DEHYDROGENASE SUBUNIT C-RELATED"/>
    <property type="match status" value="1"/>
</dbReference>
<dbReference type="RefSeq" id="WP_165131463.1">
    <property type="nucleotide sequence ID" value="NZ_CP049249.1"/>
</dbReference>
<dbReference type="InterPro" id="IPR002346">
    <property type="entry name" value="Mopterin_DH_FAD-bd"/>
</dbReference>
<dbReference type="GO" id="GO:0071949">
    <property type="term" value="F:FAD binding"/>
    <property type="evidence" value="ECO:0007669"/>
    <property type="project" value="InterPro"/>
</dbReference>
<dbReference type="PROSITE" id="PS51387">
    <property type="entry name" value="FAD_PCMH"/>
    <property type="match status" value="1"/>
</dbReference>
<dbReference type="Gene3D" id="3.30.43.10">
    <property type="entry name" value="Uridine Diphospho-n-acetylenolpyruvylglucosamine Reductase, domain 2"/>
    <property type="match status" value="1"/>
</dbReference>
<keyword evidence="2" id="KW-0274">FAD</keyword>
<dbReference type="InterPro" id="IPR016166">
    <property type="entry name" value="FAD-bd_PCMH"/>
</dbReference>
<evidence type="ECO:0000313" key="5">
    <source>
        <dbReference type="Proteomes" id="UP000519897"/>
    </source>
</evidence>
<sequence length="352" mass="36964">MNLFDYVRASSVDEAVAAVAKPGARILAGGTNLLDLMKIGVAEPTTLVDITRLEDLKRIDWLTDGGVRIGSLVRNSDLAYETRFATAFPMVAEALLSGASAQLRNAATAGGNLLQKTRCSYYQDVASACNRRNAGSGCDARHGLNRLHAVLGWSDHCIATHPSDFCVPLAALEAMVEVTGKGGIREIPIESFHLLPGDQPAKENALEAGELVTAIRIPADASRFAAHSRYLKLRERTSYAFALVSAAAAMTIEDGRILEARLTLGAIAAKPWRSRDAEAAMIGQMPSKDLFHHAAGLALQGAIPSGDNAFKIELAGRLAARALSAASAGTPAAMPALPGSPLSTFSGDAHVA</sequence>
<reference evidence="4 5" key="1">
    <citation type="submission" date="2020-08" db="EMBL/GenBank/DDBJ databases">
        <title>Genomic Encyclopedia of Type Strains, Phase IV (KMG-IV): sequencing the most valuable type-strain genomes for metagenomic binning, comparative biology and taxonomic classification.</title>
        <authorList>
            <person name="Goeker M."/>
        </authorList>
    </citation>
    <scope>NUCLEOTIDE SEQUENCE [LARGE SCALE GENOMIC DNA]</scope>
    <source>
        <strain evidence="4 5">DSM 29514</strain>
    </source>
</reference>
<proteinExistence type="predicted"/>
<evidence type="ECO:0000256" key="2">
    <source>
        <dbReference type="ARBA" id="ARBA00022827"/>
    </source>
</evidence>
<dbReference type="Gene3D" id="3.30.390.50">
    <property type="entry name" value="CO dehydrogenase flavoprotein, C-terminal domain"/>
    <property type="match status" value="1"/>
</dbReference>
<keyword evidence="5" id="KW-1185">Reference proteome</keyword>
<dbReference type="InterPro" id="IPR016167">
    <property type="entry name" value="FAD-bd_PCMH_sub1"/>
</dbReference>
<evidence type="ECO:0000256" key="1">
    <source>
        <dbReference type="ARBA" id="ARBA00022630"/>
    </source>
</evidence>
<dbReference type="Proteomes" id="UP000519897">
    <property type="component" value="Unassembled WGS sequence"/>
</dbReference>
<dbReference type="InterPro" id="IPR005107">
    <property type="entry name" value="CO_DH_flav_C"/>
</dbReference>
<accession>A0A7W6LH57</accession>
<keyword evidence="1" id="KW-0285">Flavoprotein</keyword>
<dbReference type="InterPro" id="IPR036318">
    <property type="entry name" value="FAD-bd_PCMH-like_sf"/>
</dbReference>
<dbReference type="SUPFAM" id="SSF56176">
    <property type="entry name" value="FAD-binding/transporter-associated domain-like"/>
    <property type="match status" value="1"/>
</dbReference>
<dbReference type="Pfam" id="PF03450">
    <property type="entry name" value="CO_deh_flav_C"/>
    <property type="match status" value="1"/>
</dbReference>
<dbReference type="Gene3D" id="3.30.465.10">
    <property type="match status" value="2"/>
</dbReference>
<gene>
    <name evidence="4" type="ORF">GGQ72_002845</name>
</gene>
<dbReference type="SUPFAM" id="SSF55447">
    <property type="entry name" value="CO dehydrogenase flavoprotein C-terminal domain-like"/>
    <property type="match status" value="1"/>
</dbReference>
<organism evidence="4 5">
    <name type="scientific">Rhizobium rhizoryzae</name>
    <dbReference type="NCBI Taxonomy" id="451876"/>
    <lineage>
        <taxon>Bacteria</taxon>
        <taxon>Pseudomonadati</taxon>
        <taxon>Pseudomonadota</taxon>
        <taxon>Alphaproteobacteria</taxon>
        <taxon>Hyphomicrobiales</taxon>
        <taxon>Rhizobiaceae</taxon>
        <taxon>Rhizobium/Agrobacterium group</taxon>
        <taxon>Rhizobium</taxon>
    </lineage>
</organism>
<comment type="caution">
    <text evidence="4">The sequence shown here is derived from an EMBL/GenBank/DDBJ whole genome shotgun (WGS) entry which is preliminary data.</text>
</comment>
<dbReference type="AlphaFoldDB" id="A0A7W6LH57"/>
<keyword evidence="4" id="KW-0560">Oxidoreductase</keyword>
<feature type="domain" description="FAD-binding PCMH-type" evidence="3">
    <location>
        <begin position="1"/>
        <end position="222"/>
    </location>
</feature>
<dbReference type="GO" id="GO:0004854">
    <property type="term" value="F:xanthine dehydrogenase activity"/>
    <property type="evidence" value="ECO:0007669"/>
    <property type="project" value="UniProtKB-EC"/>
</dbReference>
<dbReference type="EC" id="1.17.1.4" evidence="4"/>
<dbReference type="Pfam" id="PF00941">
    <property type="entry name" value="FAD_binding_5"/>
    <property type="match status" value="1"/>
</dbReference>